<feature type="binding site" evidence="10">
    <location>
        <position position="199"/>
    </location>
    <ligand>
        <name>[4Fe-4S] cluster</name>
        <dbReference type="ChEBI" id="CHEBI:49883"/>
    </ligand>
</feature>
<dbReference type="OrthoDB" id="9800977at2"/>
<dbReference type="GO" id="GO:0003677">
    <property type="term" value="F:DNA binding"/>
    <property type="evidence" value="ECO:0007669"/>
    <property type="project" value="UniProtKB-UniRule"/>
</dbReference>
<dbReference type="InterPro" id="IPR023170">
    <property type="entry name" value="HhH_base_excis_C"/>
</dbReference>
<dbReference type="NCBIfam" id="TIGR01083">
    <property type="entry name" value="nth"/>
    <property type="match status" value="1"/>
</dbReference>
<dbReference type="Gene3D" id="1.10.340.30">
    <property type="entry name" value="Hypothetical protein, domain 2"/>
    <property type="match status" value="1"/>
</dbReference>
<evidence type="ECO:0000256" key="10">
    <source>
        <dbReference type="HAMAP-Rule" id="MF_00942"/>
    </source>
</evidence>
<dbReference type="GO" id="GO:0140078">
    <property type="term" value="F:class I DNA-(apurinic or apyrimidinic site) endonuclease activity"/>
    <property type="evidence" value="ECO:0007669"/>
    <property type="project" value="UniProtKB-EC"/>
</dbReference>
<evidence type="ECO:0000256" key="5">
    <source>
        <dbReference type="ARBA" id="ARBA00022801"/>
    </source>
</evidence>
<reference evidence="12 13" key="1">
    <citation type="journal article" date="2013" name="Genome Announc.">
        <title>Draft genome sequences for three mercury-methylating, sulfate-reducing bacteria.</title>
        <authorList>
            <person name="Brown S.D."/>
            <person name="Hurt R.A.Jr."/>
            <person name="Gilmour C.C."/>
            <person name="Elias D.A."/>
        </authorList>
    </citation>
    <scope>NUCLEOTIDE SEQUENCE [LARGE SCALE GENOMIC DNA]</scope>
    <source>
        <strain evidence="12 13">DSM 16529</strain>
    </source>
</reference>
<dbReference type="InterPro" id="IPR003265">
    <property type="entry name" value="HhH-GPD_domain"/>
</dbReference>
<dbReference type="PROSITE" id="PS01155">
    <property type="entry name" value="ENDONUCLEASE_III_2"/>
    <property type="match status" value="1"/>
</dbReference>
<evidence type="ECO:0000313" key="13">
    <source>
        <dbReference type="Proteomes" id="UP000014975"/>
    </source>
</evidence>
<sequence>MKDKQRAAQVYDALRALYPPVRSFLDFTTPFELLVATILSAQCTDEQVNKVTPALFARWPGPAEMARADVSEVEQAVRSTGFFRNKARNIVAAARMIVDEFGGDVPRTMADLVRLPGVARKTANIVLTQAFGLVRGIAVDTHVARLALRLGLSGSKRPEVIETDLCAAFEQSVWGEINHLLIQHGRAVCQARLPRCSACAVAVLCPKKGVTKSA</sequence>
<keyword evidence="10" id="KW-0456">Lyase</keyword>
<evidence type="ECO:0000259" key="11">
    <source>
        <dbReference type="SMART" id="SM00478"/>
    </source>
</evidence>
<evidence type="ECO:0000256" key="8">
    <source>
        <dbReference type="ARBA" id="ARBA00023204"/>
    </source>
</evidence>
<feature type="binding site" evidence="10">
    <location>
        <position position="205"/>
    </location>
    <ligand>
        <name>[4Fe-4S] cluster</name>
        <dbReference type="ChEBI" id="CHEBI:49883"/>
    </ligand>
</feature>
<dbReference type="InterPro" id="IPR004036">
    <property type="entry name" value="Endonuclease-III-like_CS2"/>
</dbReference>
<dbReference type="RefSeq" id="WP_020886284.1">
    <property type="nucleotide sequence ID" value="NZ_ATHI01000005.1"/>
</dbReference>
<comment type="cofactor">
    <cofactor evidence="10">
        <name>[4Fe-4S] cluster</name>
        <dbReference type="ChEBI" id="CHEBI:49883"/>
    </cofactor>
    <text evidence="10">Binds 1 [4Fe-4S] cluster.</text>
</comment>
<comment type="caution">
    <text evidence="12">The sequence shown here is derived from an EMBL/GenBank/DDBJ whole genome shotgun (WGS) entry which is preliminary data.</text>
</comment>
<organism evidence="12 13">
    <name type="scientific">Alkalidesulfovibrio alkalitolerans DSM 16529</name>
    <dbReference type="NCBI Taxonomy" id="1121439"/>
    <lineage>
        <taxon>Bacteria</taxon>
        <taxon>Pseudomonadati</taxon>
        <taxon>Thermodesulfobacteriota</taxon>
        <taxon>Desulfovibrionia</taxon>
        <taxon>Desulfovibrionales</taxon>
        <taxon>Desulfovibrionaceae</taxon>
        <taxon>Alkalidesulfovibrio</taxon>
    </lineage>
</organism>
<keyword evidence="5 10" id="KW-0378">Hydrolase</keyword>
<dbReference type="STRING" id="1121439.dsat_2398"/>
<dbReference type="GO" id="GO:0046872">
    <property type="term" value="F:metal ion binding"/>
    <property type="evidence" value="ECO:0007669"/>
    <property type="project" value="UniProtKB-KW"/>
</dbReference>
<feature type="domain" description="HhH-GPD" evidence="11">
    <location>
        <begin position="39"/>
        <end position="187"/>
    </location>
</feature>
<keyword evidence="13" id="KW-1185">Reference proteome</keyword>
<evidence type="ECO:0000256" key="2">
    <source>
        <dbReference type="ARBA" id="ARBA00022485"/>
    </source>
</evidence>
<dbReference type="EMBL" id="ATHI01000005">
    <property type="protein sequence ID" value="EPR35035.1"/>
    <property type="molecule type" value="Genomic_DNA"/>
</dbReference>
<dbReference type="Pfam" id="PF00730">
    <property type="entry name" value="HhH-GPD"/>
    <property type="match status" value="1"/>
</dbReference>
<gene>
    <name evidence="10" type="primary">nth</name>
    <name evidence="12" type="ORF">dsat_2398</name>
</gene>
<dbReference type="InterPro" id="IPR011257">
    <property type="entry name" value="DNA_glycosylase"/>
</dbReference>
<keyword evidence="9 10" id="KW-0326">Glycosidase</keyword>
<dbReference type="SMART" id="SM00478">
    <property type="entry name" value="ENDO3c"/>
    <property type="match status" value="1"/>
</dbReference>
<evidence type="ECO:0000256" key="3">
    <source>
        <dbReference type="ARBA" id="ARBA00022723"/>
    </source>
</evidence>
<protein>
    <recommendedName>
        <fullName evidence="10">Endonuclease III</fullName>
        <ecNumber evidence="10">4.2.99.18</ecNumber>
    </recommendedName>
    <alternativeName>
        <fullName evidence="10">DNA-(apurinic or apyrimidinic site) lyase</fullName>
    </alternativeName>
</protein>
<dbReference type="SUPFAM" id="SSF48150">
    <property type="entry name" value="DNA-glycosylase"/>
    <property type="match status" value="1"/>
</dbReference>
<dbReference type="CDD" id="cd00056">
    <property type="entry name" value="ENDO3c"/>
    <property type="match status" value="1"/>
</dbReference>
<keyword evidence="4 10" id="KW-0227">DNA damage</keyword>
<dbReference type="AlphaFoldDB" id="S7TEL7"/>
<dbReference type="FunFam" id="1.10.340.30:FF:000001">
    <property type="entry name" value="Endonuclease III"/>
    <property type="match status" value="1"/>
</dbReference>
<dbReference type="PANTHER" id="PTHR10359">
    <property type="entry name" value="A/G-SPECIFIC ADENINE GLYCOSYLASE/ENDONUCLEASE III"/>
    <property type="match status" value="1"/>
</dbReference>
<dbReference type="Gene3D" id="1.10.1670.10">
    <property type="entry name" value="Helix-hairpin-Helix base-excision DNA repair enzymes (C-terminal)"/>
    <property type="match status" value="1"/>
</dbReference>
<comment type="similarity">
    <text evidence="1 10">Belongs to the Nth/MutY family.</text>
</comment>
<comment type="function">
    <text evidence="10">DNA repair enzyme that has both DNA N-glycosylase activity and AP-lyase activity. The DNA N-glycosylase activity releases various damaged pyrimidines from DNA by cleaving the N-glycosidic bond, leaving an AP (apurinic/apyrimidinic) site. The AP-lyase activity cleaves the phosphodiester bond 3' to the AP site by a beta-elimination, leaving a 3'-terminal unsaturated sugar and a product with a terminal 5'-phosphate.</text>
</comment>
<name>S7TEL7_9BACT</name>
<keyword evidence="3 10" id="KW-0479">Metal-binding</keyword>
<dbReference type="PATRIC" id="fig|1121439.3.peg.791"/>
<dbReference type="PIRSF" id="PIRSF001435">
    <property type="entry name" value="Nth"/>
    <property type="match status" value="1"/>
</dbReference>
<evidence type="ECO:0000313" key="12">
    <source>
        <dbReference type="EMBL" id="EPR35035.1"/>
    </source>
</evidence>
<feature type="binding site" evidence="10">
    <location>
        <position position="196"/>
    </location>
    <ligand>
        <name>[4Fe-4S] cluster</name>
        <dbReference type="ChEBI" id="CHEBI:49883"/>
    </ligand>
</feature>
<keyword evidence="8 10" id="KW-0234">DNA repair</keyword>
<evidence type="ECO:0000256" key="7">
    <source>
        <dbReference type="ARBA" id="ARBA00023014"/>
    </source>
</evidence>
<evidence type="ECO:0000256" key="9">
    <source>
        <dbReference type="ARBA" id="ARBA00023295"/>
    </source>
</evidence>
<dbReference type="HAMAP" id="MF_00942">
    <property type="entry name" value="Nth"/>
    <property type="match status" value="1"/>
</dbReference>
<dbReference type="InterPro" id="IPR005759">
    <property type="entry name" value="Nth"/>
</dbReference>
<accession>S7TEL7</accession>
<comment type="catalytic activity">
    <reaction evidence="10">
        <text>2'-deoxyribonucleotide-(2'-deoxyribose 5'-phosphate)-2'-deoxyribonucleotide-DNA = a 3'-end 2'-deoxyribonucleotide-(2,3-dehydro-2,3-deoxyribose 5'-phosphate)-DNA + a 5'-end 5'-phospho-2'-deoxyribonucleoside-DNA + H(+)</text>
        <dbReference type="Rhea" id="RHEA:66592"/>
        <dbReference type="Rhea" id="RHEA-COMP:13180"/>
        <dbReference type="Rhea" id="RHEA-COMP:16897"/>
        <dbReference type="Rhea" id="RHEA-COMP:17067"/>
        <dbReference type="ChEBI" id="CHEBI:15378"/>
        <dbReference type="ChEBI" id="CHEBI:136412"/>
        <dbReference type="ChEBI" id="CHEBI:157695"/>
        <dbReference type="ChEBI" id="CHEBI:167181"/>
        <dbReference type="EC" id="4.2.99.18"/>
    </reaction>
</comment>
<dbReference type="EC" id="4.2.99.18" evidence="10"/>
<dbReference type="GO" id="GO:0051539">
    <property type="term" value="F:4 iron, 4 sulfur cluster binding"/>
    <property type="evidence" value="ECO:0007669"/>
    <property type="project" value="UniProtKB-UniRule"/>
</dbReference>
<evidence type="ECO:0000256" key="1">
    <source>
        <dbReference type="ARBA" id="ARBA00008343"/>
    </source>
</evidence>
<keyword evidence="6 10" id="KW-0408">Iron</keyword>
<dbReference type="GO" id="GO:0006285">
    <property type="term" value="P:base-excision repair, AP site formation"/>
    <property type="evidence" value="ECO:0007669"/>
    <property type="project" value="TreeGrafter"/>
</dbReference>
<proteinExistence type="inferred from homology"/>
<evidence type="ECO:0000256" key="4">
    <source>
        <dbReference type="ARBA" id="ARBA00022763"/>
    </source>
</evidence>
<feature type="binding site" evidence="10">
    <location>
        <position position="189"/>
    </location>
    <ligand>
        <name>[4Fe-4S] cluster</name>
        <dbReference type="ChEBI" id="CHEBI:49883"/>
    </ligand>
</feature>
<keyword evidence="7 10" id="KW-0411">Iron-sulfur</keyword>
<evidence type="ECO:0000256" key="6">
    <source>
        <dbReference type="ARBA" id="ARBA00023004"/>
    </source>
</evidence>
<dbReference type="PANTHER" id="PTHR10359:SF18">
    <property type="entry name" value="ENDONUCLEASE III"/>
    <property type="match status" value="1"/>
</dbReference>
<keyword evidence="12" id="KW-0540">Nuclease</keyword>
<dbReference type="GO" id="GO:0019104">
    <property type="term" value="F:DNA N-glycosylase activity"/>
    <property type="evidence" value="ECO:0007669"/>
    <property type="project" value="UniProtKB-UniRule"/>
</dbReference>
<keyword evidence="2 10" id="KW-0004">4Fe-4S</keyword>
<keyword evidence="10" id="KW-0238">DNA-binding</keyword>
<dbReference type="eggNOG" id="COG0177">
    <property type="taxonomic scope" value="Bacteria"/>
</dbReference>
<keyword evidence="12" id="KW-0255">Endonuclease</keyword>
<dbReference type="Proteomes" id="UP000014975">
    <property type="component" value="Unassembled WGS sequence"/>
</dbReference>